<proteinExistence type="predicted"/>
<feature type="domain" description="DUF4218" evidence="3">
    <location>
        <begin position="20"/>
        <end position="133"/>
    </location>
</feature>
<dbReference type="PANTHER" id="PTHR48258:SF3">
    <property type="entry name" value="FK506-BINDING PROTEIN 4-LIKE ISOFORM X1"/>
    <property type="match status" value="1"/>
</dbReference>
<dbReference type="InterPro" id="IPR025312">
    <property type="entry name" value="DUF4216"/>
</dbReference>
<evidence type="ECO:0000259" key="2">
    <source>
        <dbReference type="Pfam" id="PF13952"/>
    </source>
</evidence>
<evidence type="ECO:0000313" key="4">
    <source>
        <dbReference type="EMBL" id="GEU91327.1"/>
    </source>
</evidence>
<sequence length="733" mass="86728">MLPEPIWKAMTEVNLFFRDLCSTTLKVKQLKKMERNIMVTMCKLEKILPPGFFDHMEHLLVHLSYKARVGGPEQYRWMYPFERYLYHLNKKVKNKSRVECSICEAYIMEEISNFCTHYFESYVETNSRRVGRNDDGGNLNPNRFSLSIFNHPGRPSGTYKRRYLDDDDTTFRKFKAELKVKMPNVTSAQLIRATEERFRRWIRDYVLNQLNSNLVSDNLKSLAIGPSQYTRTWQLYYVNGFNFHTMHHSFGRKTSNTDLCIVGEEGDYYGQLNDVIELEYMYCSKVVLFKCEWFDPVKHRGWKIHNEFGLVDINHKKKLRNYDPFIMEHQAQQVYFISYPSMRRDKNDWWAVCRTKAKSTIVSPTQPIDSAYQEDGAALPFHVTENDEVEKLHDDKGDMEVVEVQHLQDHESEEVEDLTEEESDEEEELEYENGSGEDNKAKEKDEWLDNFKDKEIWFNSFKEKYTWDAKINIKVRSLFNTLGSISLRDYMTRMRIKGRAHKPPFMHQTVWDALWTIWESPEFIAKSDRGRAARQSNKRLHVAGSVSIAEHKRRLQKELGRDPTAAELFFRTHVKKDMKTFVDSEAKETWSYFLLMKEKYMEKYEAEDTLDKKSGNIANTYIRWADHVGSKKGKFYGLPSGFDRYIFEHIVDSIGQTSQNHEMVQLREMLDCQKIQYDLLKAEQERTKTTQEAHTEKLDQVAKSHISLEDYLKLIQGATQKVLDLLHRRQPTI</sequence>
<evidence type="ECO:0000259" key="3">
    <source>
        <dbReference type="Pfam" id="PF13960"/>
    </source>
</evidence>
<gene>
    <name evidence="4" type="ORF">Tci_063305</name>
</gene>
<dbReference type="Pfam" id="PF13952">
    <property type="entry name" value="DUF4216"/>
    <property type="match status" value="1"/>
</dbReference>
<dbReference type="InterPro" id="IPR004252">
    <property type="entry name" value="Probable_transposase_24"/>
</dbReference>
<reference evidence="4" key="1">
    <citation type="journal article" date="2019" name="Sci. Rep.">
        <title>Draft genome of Tanacetum cinerariifolium, the natural source of mosquito coil.</title>
        <authorList>
            <person name="Yamashiro T."/>
            <person name="Shiraishi A."/>
            <person name="Satake H."/>
            <person name="Nakayama K."/>
        </authorList>
    </citation>
    <scope>NUCLEOTIDE SEQUENCE</scope>
</reference>
<organism evidence="4">
    <name type="scientific">Tanacetum cinerariifolium</name>
    <name type="common">Dalmatian daisy</name>
    <name type="synonym">Chrysanthemum cinerariifolium</name>
    <dbReference type="NCBI Taxonomy" id="118510"/>
    <lineage>
        <taxon>Eukaryota</taxon>
        <taxon>Viridiplantae</taxon>
        <taxon>Streptophyta</taxon>
        <taxon>Embryophyta</taxon>
        <taxon>Tracheophyta</taxon>
        <taxon>Spermatophyta</taxon>
        <taxon>Magnoliopsida</taxon>
        <taxon>eudicotyledons</taxon>
        <taxon>Gunneridae</taxon>
        <taxon>Pentapetalae</taxon>
        <taxon>asterids</taxon>
        <taxon>campanulids</taxon>
        <taxon>Asterales</taxon>
        <taxon>Asteraceae</taxon>
        <taxon>Asteroideae</taxon>
        <taxon>Anthemideae</taxon>
        <taxon>Anthemidinae</taxon>
        <taxon>Tanacetum</taxon>
    </lineage>
</organism>
<protein>
    <submittedName>
        <fullName evidence="4">Transposon-like protein</fullName>
    </submittedName>
</protein>
<evidence type="ECO:0000256" key="1">
    <source>
        <dbReference type="SAM" id="MobiDB-lite"/>
    </source>
</evidence>
<dbReference type="AlphaFoldDB" id="A0A6L2P0F5"/>
<dbReference type="PANTHER" id="PTHR48258">
    <property type="entry name" value="DUF4218 DOMAIN-CONTAINING PROTEIN-RELATED"/>
    <property type="match status" value="1"/>
</dbReference>
<dbReference type="InterPro" id="IPR025452">
    <property type="entry name" value="DUF4218"/>
</dbReference>
<dbReference type="Pfam" id="PF03004">
    <property type="entry name" value="Transposase_24"/>
    <property type="match status" value="1"/>
</dbReference>
<accession>A0A6L2P0F5</accession>
<feature type="domain" description="DUF4216" evidence="2">
    <location>
        <begin position="276"/>
        <end position="352"/>
    </location>
</feature>
<comment type="caution">
    <text evidence="4">The sequence shown here is derived from an EMBL/GenBank/DDBJ whole genome shotgun (WGS) entry which is preliminary data.</text>
</comment>
<feature type="region of interest" description="Disordered" evidence="1">
    <location>
        <begin position="407"/>
        <end position="442"/>
    </location>
</feature>
<name>A0A6L2P0F5_TANCI</name>
<feature type="compositionally biased region" description="Acidic residues" evidence="1">
    <location>
        <begin position="411"/>
        <end position="431"/>
    </location>
</feature>
<dbReference type="EMBL" id="BKCJ010010381">
    <property type="protein sequence ID" value="GEU91327.1"/>
    <property type="molecule type" value="Genomic_DNA"/>
</dbReference>
<dbReference type="Pfam" id="PF13960">
    <property type="entry name" value="DUF4218"/>
    <property type="match status" value="1"/>
</dbReference>